<dbReference type="RefSeq" id="WP_037495381.1">
    <property type="nucleotide sequence ID" value="NZ_JJMU01000010.1"/>
</dbReference>
<reference evidence="3 4" key="2">
    <citation type="journal article" date="2015" name="PLoS ONE">
        <title>Whole-Genome Optical Mapping and Finished Genome Sequence of Sphingobacterium deserti sp. nov., a New Species Isolated from the Western Desert of China.</title>
        <authorList>
            <person name="Teng C."/>
            <person name="Zhou Z."/>
            <person name="Molnar I."/>
            <person name="Li X."/>
            <person name="Tang R."/>
            <person name="Chen M."/>
            <person name="Wang L."/>
            <person name="Su S."/>
            <person name="Zhang W."/>
            <person name="Lin M."/>
        </authorList>
    </citation>
    <scope>NUCLEOTIDE SEQUENCE [LARGE SCALE GENOMIC DNA]</scope>
    <source>
        <strain evidence="4">ACCC05744</strain>
    </source>
</reference>
<dbReference type="OrthoDB" id="197680at2"/>
<evidence type="ECO:0000259" key="2">
    <source>
        <dbReference type="Pfam" id="PF22680"/>
    </source>
</evidence>
<evidence type="ECO:0000259" key="1">
    <source>
        <dbReference type="Pfam" id="PF13320"/>
    </source>
</evidence>
<reference evidence="4" key="1">
    <citation type="submission" date="2014-04" db="EMBL/GenBank/DDBJ databases">
        <title>Whole-Genome optical mapping and complete genome sequence of Sphingobacterium deserti sp. nov., a new spaces isolated from desert in the west of China.</title>
        <authorList>
            <person name="Teng C."/>
            <person name="Zhou Z."/>
            <person name="Li X."/>
            <person name="Chen M."/>
            <person name="Lin M."/>
            <person name="Wang L."/>
            <person name="Su S."/>
            <person name="Zhang C."/>
            <person name="Zhang W."/>
        </authorList>
    </citation>
    <scope>NUCLEOTIDE SEQUENCE [LARGE SCALE GENOMIC DNA]</scope>
    <source>
        <strain evidence="4">ACCC05744</strain>
    </source>
</reference>
<dbReference type="InterPro" id="IPR053850">
    <property type="entry name" value="Glyco_hydro_123_N_2"/>
</dbReference>
<protein>
    <submittedName>
        <fullName evidence="3">Uncharacterized protein</fullName>
    </submittedName>
</protein>
<feature type="domain" description="Glycoside hydrolase 123 N-terminal" evidence="2">
    <location>
        <begin position="60"/>
        <end position="199"/>
    </location>
</feature>
<dbReference type="eggNOG" id="COG3934">
    <property type="taxonomic scope" value="Bacteria"/>
</dbReference>
<evidence type="ECO:0000313" key="4">
    <source>
        <dbReference type="Proteomes" id="UP000031802"/>
    </source>
</evidence>
<dbReference type="STRING" id="1229276.DI53_0724"/>
<comment type="caution">
    <text evidence="3">The sequence shown here is derived from an EMBL/GenBank/DDBJ whole genome shotgun (WGS) entry which is preliminary data.</text>
</comment>
<dbReference type="Proteomes" id="UP000031802">
    <property type="component" value="Unassembled WGS sequence"/>
</dbReference>
<dbReference type="InterPro" id="IPR025150">
    <property type="entry name" value="GH123_cat"/>
</dbReference>
<keyword evidence="4" id="KW-1185">Reference proteome</keyword>
<accession>A0A0B8TBL3</accession>
<dbReference type="Pfam" id="PF13320">
    <property type="entry name" value="GH123_cat"/>
    <property type="match status" value="1"/>
</dbReference>
<gene>
    <name evidence="3" type="ORF">DI53_0724</name>
</gene>
<dbReference type="Pfam" id="PF22680">
    <property type="entry name" value="Glyco_hydro_123_N_2"/>
    <property type="match status" value="1"/>
</dbReference>
<evidence type="ECO:0000313" key="3">
    <source>
        <dbReference type="EMBL" id="KGE15620.1"/>
    </source>
</evidence>
<sequence length="589" mass="67917">MKQLIKFMLVCLLTVGITETFSQLKIDKESSGSSYIELADPAITDTNSWAKLKKEINVSFASSNVRFKKSKIPTVPTQTKWSATGWRGEKINTQVLIWTKRAIREARVSFSQLKDNKGNVIGADHLKASFVRYVMTDIYQPDCVKENKTTEIDSSLVADVLDTVETMAISANTVQPVWLSLQIPHDAAPGLYTGLVDIKTETTVRRLRLQINVIDRTLPKPADIGFDLDLWQHPVAIARIHNTGLWTDAHFEAMKPYFEMLAQAGQKVVTAAITHEPWGHQTYDDFPGMIKVIKKADGSWFYDYSLFDKYVNFVQDCGITKRINCYSIMSWDNNYRYYDENTQSDSIFMAHTADKAYKDFWLPLLKDFAAHLKQKNWFAKTSIAMDERPLEDMQRVIKLLHEADADWKIALAGRYHAELINDIYDYAVFKTDRFTSEELLQRKAKGWPSTYYTSCEGNFPNLFTFSSPIEAIYLPYQCAAKGFTGYLRWAYNSWPAQPLLDSRFISWPAGDTFQIYPGPRSSVRFEKLLEGVQDFEKIRILSERYRRENNFEALDKLNMMLQQFESTALIDKHVMELIEKTRRLLNGDN</sequence>
<dbReference type="EMBL" id="JJMU01000010">
    <property type="protein sequence ID" value="KGE15620.1"/>
    <property type="molecule type" value="Genomic_DNA"/>
</dbReference>
<organism evidence="3 4">
    <name type="scientific">Sphingobacterium deserti</name>
    <dbReference type="NCBI Taxonomy" id="1229276"/>
    <lineage>
        <taxon>Bacteria</taxon>
        <taxon>Pseudomonadati</taxon>
        <taxon>Bacteroidota</taxon>
        <taxon>Sphingobacteriia</taxon>
        <taxon>Sphingobacteriales</taxon>
        <taxon>Sphingobacteriaceae</taxon>
        <taxon>Sphingobacterium</taxon>
    </lineage>
</organism>
<feature type="domain" description="Glycoside hydrolase 123 catalytic" evidence="1">
    <location>
        <begin position="231"/>
        <end position="541"/>
    </location>
</feature>
<dbReference type="AlphaFoldDB" id="A0A0B8TBL3"/>
<proteinExistence type="predicted"/>
<name>A0A0B8TBL3_9SPHI</name>
<dbReference type="PATRIC" id="fig|1229276.3.peg.747"/>